<sequence length="75" mass="9462">MLSHEIEDTFDVYGYQRYYKNMKTAIEISGLLDHVDRYTLENFFDTFDFQGYDRLLFDEFRYYFWMYLKIYEQQA</sequence>
<dbReference type="Proteomes" id="UP000051888">
    <property type="component" value="Unassembled WGS sequence"/>
</dbReference>
<proteinExistence type="predicted"/>
<evidence type="ECO:0000313" key="1">
    <source>
        <dbReference type="EMBL" id="KQL50645.1"/>
    </source>
</evidence>
<keyword evidence="2" id="KW-1185">Reference proteome</keyword>
<accession>A0A0Q3WRE7</accession>
<organism evidence="1 2">
    <name type="scientific">Heyndrickxia shackletonii</name>
    <dbReference type="NCBI Taxonomy" id="157838"/>
    <lineage>
        <taxon>Bacteria</taxon>
        <taxon>Bacillati</taxon>
        <taxon>Bacillota</taxon>
        <taxon>Bacilli</taxon>
        <taxon>Bacillales</taxon>
        <taxon>Bacillaceae</taxon>
        <taxon>Heyndrickxia</taxon>
    </lineage>
</organism>
<comment type="caution">
    <text evidence="1">The sequence shown here is derived from an EMBL/GenBank/DDBJ whole genome shotgun (WGS) entry which is preliminary data.</text>
</comment>
<dbReference type="OrthoDB" id="2972351at2"/>
<protein>
    <submittedName>
        <fullName evidence="1">Uncharacterized protein</fullName>
    </submittedName>
</protein>
<dbReference type="RefSeq" id="WP_055742245.1">
    <property type="nucleotide sequence ID" value="NZ_JAAIWL010000002.1"/>
</dbReference>
<dbReference type="PATRIC" id="fig|157838.3.peg.5200"/>
<name>A0A0Q3WRE7_9BACI</name>
<gene>
    <name evidence="1" type="ORF">AN964_23665</name>
</gene>
<evidence type="ECO:0000313" key="2">
    <source>
        <dbReference type="Proteomes" id="UP000051888"/>
    </source>
</evidence>
<dbReference type="AlphaFoldDB" id="A0A0Q3WRE7"/>
<dbReference type="EMBL" id="LJJC01000015">
    <property type="protein sequence ID" value="KQL50645.1"/>
    <property type="molecule type" value="Genomic_DNA"/>
</dbReference>
<reference evidence="1 2" key="1">
    <citation type="submission" date="2015-09" db="EMBL/GenBank/DDBJ databases">
        <title>Genome sequencing project for genomic taxonomy and phylogenomics of Bacillus-like bacteria.</title>
        <authorList>
            <person name="Liu B."/>
            <person name="Wang J."/>
            <person name="Zhu Y."/>
            <person name="Liu G."/>
            <person name="Chen Q."/>
            <person name="Chen Z."/>
            <person name="Lan J."/>
            <person name="Che J."/>
            <person name="Ge C."/>
            <person name="Shi H."/>
            <person name="Pan Z."/>
            <person name="Liu X."/>
        </authorList>
    </citation>
    <scope>NUCLEOTIDE SEQUENCE [LARGE SCALE GENOMIC DNA]</scope>
    <source>
        <strain evidence="1 2">LMG 18435</strain>
    </source>
</reference>